<keyword evidence="3" id="KW-1185">Reference proteome</keyword>
<evidence type="ECO:0000313" key="3">
    <source>
        <dbReference type="Proteomes" id="UP000265703"/>
    </source>
</evidence>
<reference evidence="2 3" key="1">
    <citation type="submission" date="2018-06" db="EMBL/GenBank/DDBJ databases">
        <title>Comparative genomics reveals the genomic features of Rhizophagus irregularis, R. cerebriforme, R. diaphanum and Gigaspora rosea, and their symbiotic lifestyle signature.</title>
        <authorList>
            <person name="Morin E."/>
            <person name="San Clemente H."/>
            <person name="Chen E.C.H."/>
            <person name="De La Providencia I."/>
            <person name="Hainaut M."/>
            <person name="Kuo A."/>
            <person name="Kohler A."/>
            <person name="Murat C."/>
            <person name="Tang N."/>
            <person name="Roy S."/>
            <person name="Loubradou J."/>
            <person name="Henrissat B."/>
            <person name="Grigoriev I.V."/>
            <person name="Corradi N."/>
            <person name="Roux C."/>
            <person name="Martin F.M."/>
        </authorList>
    </citation>
    <scope>NUCLEOTIDE SEQUENCE [LARGE SCALE GENOMIC DNA]</scope>
    <source>
        <strain evidence="2 3">DAOM 227022</strain>
    </source>
</reference>
<evidence type="ECO:0000256" key="1">
    <source>
        <dbReference type="SAM" id="MobiDB-lite"/>
    </source>
</evidence>
<dbReference type="EMBL" id="QKYT01000082">
    <property type="protein sequence ID" value="RIA94379.1"/>
    <property type="molecule type" value="Genomic_DNA"/>
</dbReference>
<protein>
    <submittedName>
        <fullName evidence="2">Uncharacterized protein</fullName>
    </submittedName>
</protein>
<gene>
    <name evidence="2" type="ORF">C1645_567105</name>
</gene>
<evidence type="ECO:0000313" key="2">
    <source>
        <dbReference type="EMBL" id="RIA94379.1"/>
    </source>
</evidence>
<dbReference type="OrthoDB" id="2370407at2759"/>
<proteinExistence type="predicted"/>
<sequence length="275" mass="31960">MKEGTNGDKLSNDMFKKALNQISRIETSKQSNLQNQEGSDGDFIMVEPNNDTTDITVTGNQMNLSGQEFRLYKDSKFPNLIFNENIKNINHEKRKRKTLDSNEDDAEKLRFNNLIKKNKFYKEQLKVNKSNSPIKSEEDFWNPSKKDTTDSIKYDADDEVIERMRAQFPMEFFRELIGKNTSIPKSNNEKQVSFIEKLKEFSKSKDSDDDEIENTFNECQYTRDSSSIISSNNGTTHSPEKDNIVNVERRSNKYADEKLDEEIRRLLQCVGESIS</sequence>
<dbReference type="AlphaFoldDB" id="A0A397TAK4"/>
<feature type="region of interest" description="Disordered" evidence="1">
    <location>
        <begin position="223"/>
        <end position="248"/>
    </location>
</feature>
<organism evidence="2 3">
    <name type="scientific">Glomus cerebriforme</name>
    <dbReference type="NCBI Taxonomy" id="658196"/>
    <lineage>
        <taxon>Eukaryota</taxon>
        <taxon>Fungi</taxon>
        <taxon>Fungi incertae sedis</taxon>
        <taxon>Mucoromycota</taxon>
        <taxon>Glomeromycotina</taxon>
        <taxon>Glomeromycetes</taxon>
        <taxon>Glomerales</taxon>
        <taxon>Glomeraceae</taxon>
        <taxon>Glomus</taxon>
    </lineage>
</organism>
<name>A0A397TAK4_9GLOM</name>
<accession>A0A397TAK4</accession>
<dbReference type="Proteomes" id="UP000265703">
    <property type="component" value="Unassembled WGS sequence"/>
</dbReference>
<feature type="compositionally biased region" description="Basic and acidic residues" evidence="1">
    <location>
        <begin position="238"/>
        <end position="248"/>
    </location>
</feature>
<comment type="caution">
    <text evidence="2">The sequence shown here is derived from an EMBL/GenBank/DDBJ whole genome shotgun (WGS) entry which is preliminary data.</text>
</comment>